<dbReference type="PANTHER" id="PTHR44259">
    <property type="entry name" value="OS07G0183000 PROTEIN-RELATED"/>
    <property type="match status" value="1"/>
</dbReference>
<dbReference type="AlphaFoldDB" id="A0A6P4AGD8"/>
<organism evidence="2 3">
    <name type="scientific">Ziziphus jujuba</name>
    <name type="common">Chinese jujube</name>
    <name type="synonym">Ziziphus sativa</name>
    <dbReference type="NCBI Taxonomy" id="326968"/>
    <lineage>
        <taxon>Eukaryota</taxon>
        <taxon>Viridiplantae</taxon>
        <taxon>Streptophyta</taxon>
        <taxon>Embryophyta</taxon>
        <taxon>Tracheophyta</taxon>
        <taxon>Spermatophyta</taxon>
        <taxon>Magnoliopsida</taxon>
        <taxon>eudicotyledons</taxon>
        <taxon>Gunneridae</taxon>
        <taxon>Pentapetalae</taxon>
        <taxon>rosids</taxon>
        <taxon>fabids</taxon>
        <taxon>Rosales</taxon>
        <taxon>Rhamnaceae</taxon>
        <taxon>Paliureae</taxon>
        <taxon>Ziziphus</taxon>
    </lineage>
</organism>
<evidence type="ECO:0000313" key="3">
    <source>
        <dbReference type="RefSeq" id="XP_015887546.3"/>
    </source>
</evidence>
<protein>
    <submittedName>
        <fullName evidence="3">Uncharacterized protein LOC107422592</fullName>
    </submittedName>
</protein>
<reference evidence="3" key="1">
    <citation type="submission" date="2025-08" db="UniProtKB">
        <authorList>
            <consortium name="RefSeq"/>
        </authorList>
    </citation>
    <scope>IDENTIFICATION</scope>
    <source>
        <tissue evidence="3">Seedling</tissue>
    </source>
</reference>
<dbReference type="PANTHER" id="PTHR44259:SF15">
    <property type="entry name" value="F-BOX PROTEIN KIB2-RELATED"/>
    <property type="match status" value="1"/>
</dbReference>
<dbReference type="Proteomes" id="UP001652623">
    <property type="component" value="Chromosome 3"/>
</dbReference>
<dbReference type="InParanoid" id="A0A6P4AGD8"/>
<proteinExistence type="predicted"/>
<name>A0A6P4AGD8_ZIZJJ</name>
<dbReference type="KEGG" id="zju:107422592"/>
<dbReference type="GeneID" id="107422592"/>
<feature type="domain" description="KIB1-4 beta-propeller" evidence="1">
    <location>
        <begin position="53"/>
        <end position="196"/>
    </location>
</feature>
<dbReference type="InterPro" id="IPR005174">
    <property type="entry name" value="KIB1-4_b-propeller"/>
</dbReference>
<dbReference type="InterPro" id="IPR050942">
    <property type="entry name" value="F-box_BR-signaling"/>
</dbReference>
<evidence type="ECO:0000313" key="2">
    <source>
        <dbReference type="Proteomes" id="UP001652623"/>
    </source>
</evidence>
<accession>A0A6P4AGD8</accession>
<dbReference type="Pfam" id="PF03478">
    <property type="entry name" value="Beta-prop_KIB1-4"/>
    <property type="match status" value="1"/>
</dbReference>
<evidence type="ECO:0000259" key="1">
    <source>
        <dbReference type="Pfam" id="PF03478"/>
    </source>
</evidence>
<sequence length="197" mass="22346">MAAKSFIASLHYSRSLQTPWLMLPPSKQIEKEGHDPCCFVTFEDEEVNNNVFLNFREEQVCKVNIVLRGFHGCIGSSYGWLILLDKTNKPSLLNPFTRDVIGLPSFNDPIYVSSFAKQNHAKAILLSNPSHTKSFVVVVINNIFKVRFAFLAFYKQGDESWTTSSDHGNGKELNFYLDIICHNGQLYALKNNDDIHG</sequence>
<keyword evidence="2" id="KW-1185">Reference proteome</keyword>
<gene>
    <name evidence="3" type="primary">LOC107422592</name>
</gene>
<dbReference type="RefSeq" id="XP_015887546.3">
    <property type="nucleotide sequence ID" value="XM_016032060.3"/>
</dbReference>